<evidence type="ECO:0000313" key="2">
    <source>
        <dbReference type="EMBL" id="QEL14459.1"/>
    </source>
</evidence>
<keyword evidence="1" id="KW-1133">Transmembrane helix</keyword>
<dbReference type="Proteomes" id="UP000324974">
    <property type="component" value="Chromosome"/>
</dbReference>
<feature type="transmembrane region" description="Helical" evidence="1">
    <location>
        <begin position="97"/>
        <end position="116"/>
    </location>
</feature>
<keyword evidence="3" id="KW-1185">Reference proteome</keyword>
<feature type="transmembrane region" description="Helical" evidence="1">
    <location>
        <begin position="60"/>
        <end position="76"/>
    </location>
</feature>
<feature type="transmembrane region" description="Helical" evidence="1">
    <location>
        <begin position="149"/>
        <end position="166"/>
    </location>
</feature>
<dbReference type="EMBL" id="CP042425">
    <property type="protein sequence ID" value="QEL14459.1"/>
    <property type="molecule type" value="Genomic_DNA"/>
</dbReference>
<protein>
    <submittedName>
        <fullName evidence="2">Uncharacterized protein</fullName>
    </submittedName>
</protein>
<feature type="transmembrane region" description="Helical" evidence="1">
    <location>
        <begin position="178"/>
        <end position="197"/>
    </location>
</feature>
<dbReference type="KEGG" id="lrs:PX52LOC_01347"/>
<reference evidence="3" key="1">
    <citation type="submission" date="2019-08" db="EMBL/GenBank/DDBJ databases">
        <title>Limnoglobus roseus gen. nov., sp. nov., a novel freshwater planctomycete with a giant genome from the family Gemmataceae.</title>
        <authorList>
            <person name="Kulichevskaya I.S."/>
            <person name="Naumoff D.G."/>
            <person name="Miroshnikov K."/>
            <person name="Ivanova A."/>
            <person name="Philippov D.A."/>
            <person name="Hakobyan A."/>
            <person name="Rijpstra I.C."/>
            <person name="Sinninghe Damste J.S."/>
            <person name="Liesack W."/>
            <person name="Dedysh S.N."/>
        </authorList>
    </citation>
    <scope>NUCLEOTIDE SEQUENCE [LARGE SCALE GENOMIC DNA]</scope>
    <source>
        <strain evidence="3">PX52</strain>
    </source>
</reference>
<accession>A0A5C1A5N2</accession>
<dbReference type="AlphaFoldDB" id="A0A5C1A5N2"/>
<dbReference type="OrthoDB" id="5624959at2"/>
<name>A0A5C1A5N2_9BACT</name>
<feature type="transmembrane region" description="Helical" evidence="1">
    <location>
        <begin position="28"/>
        <end position="48"/>
    </location>
</feature>
<feature type="transmembrane region" description="Helical" evidence="1">
    <location>
        <begin position="122"/>
        <end position="142"/>
    </location>
</feature>
<evidence type="ECO:0000313" key="3">
    <source>
        <dbReference type="Proteomes" id="UP000324974"/>
    </source>
</evidence>
<proteinExistence type="predicted"/>
<evidence type="ECO:0000256" key="1">
    <source>
        <dbReference type="SAM" id="Phobius"/>
    </source>
</evidence>
<organism evidence="2 3">
    <name type="scientific">Limnoglobus roseus</name>
    <dbReference type="NCBI Taxonomy" id="2598579"/>
    <lineage>
        <taxon>Bacteria</taxon>
        <taxon>Pseudomonadati</taxon>
        <taxon>Planctomycetota</taxon>
        <taxon>Planctomycetia</taxon>
        <taxon>Gemmatales</taxon>
        <taxon>Gemmataceae</taxon>
        <taxon>Limnoglobus</taxon>
    </lineage>
</organism>
<dbReference type="RefSeq" id="WP_149109351.1">
    <property type="nucleotide sequence ID" value="NZ_CP042425.1"/>
</dbReference>
<gene>
    <name evidence="2" type="ORF">PX52LOC_01347</name>
</gene>
<keyword evidence="1" id="KW-0472">Membrane</keyword>
<keyword evidence="1" id="KW-0812">Transmembrane</keyword>
<sequence length="202" mass="21701">MQLREALTQIAEIRSAVAATEQFRGYRAVPVAFSGGLAILAAAVQPLLLPSPGDDLRGYLLLWFSVAILGLGAAGLRIVKRDWFAASVMRRELTRHAVAQFAPCLAAGLLVTVAIARHSADAAWILPGVWQVVFSLGVFASWRLLPKPTVWVGVFYLLAGTYNLAFSHGPAAFDPWAMGGPFGLGQLAVAAILYWNLERTDG</sequence>